<reference evidence="10 11" key="1">
    <citation type="submission" date="2015-01" db="EMBL/GenBank/DDBJ databases">
        <title>The Genome Sequence of Fonsecaea multimorphosa CBS 102226.</title>
        <authorList>
            <consortium name="The Broad Institute Genomics Platform"/>
            <person name="Cuomo C."/>
            <person name="de Hoog S."/>
            <person name="Gorbushina A."/>
            <person name="Stielow B."/>
            <person name="Teixiera M."/>
            <person name="Abouelleil A."/>
            <person name="Chapman S.B."/>
            <person name="Priest M."/>
            <person name="Young S.K."/>
            <person name="Wortman J."/>
            <person name="Nusbaum C."/>
            <person name="Birren B."/>
        </authorList>
    </citation>
    <scope>NUCLEOTIDE SEQUENCE [LARGE SCALE GENOMIC DNA]</scope>
    <source>
        <strain evidence="10 11">CBS 102226</strain>
    </source>
</reference>
<dbReference type="Pfam" id="PF02771">
    <property type="entry name" value="Acyl-CoA_dh_N"/>
    <property type="match status" value="1"/>
</dbReference>
<feature type="domain" description="Acyl-CoA dehydrogenase/oxidase C-terminal" evidence="7">
    <location>
        <begin position="275"/>
        <end position="431"/>
    </location>
</feature>
<dbReference type="PROSITE" id="PS00072">
    <property type="entry name" value="ACYL_COA_DH_1"/>
    <property type="match status" value="1"/>
</dbReference>
<dbReference type="Gene3D" id="1.10.540.10">
    <property type="entry name" value="Acyl-CoA dehydrogenase/oxidase, N-terminal domain"/>
    <property type="match status" value="1"/>
</dbReference>
<name>A0A0D2JW66_9EURO</name>
<sequence>MERFGSTIPYAEPAWYQSPNTSPFYNESHRQLRQYIRQYVEENLIPYAEEWEAAGGVPKEVFERHARLGFVAASIYPVAAEYLGAFGQYEAQTLPMGIPAHKWDLFHDFIMHDELSRVGYMGALWALNGGNTIGVPPIINFGTKEQKDRLLPKFLRGHLRACLGITEPDAGSDVSGIKTTATLSDDGQFFIVNGFKKWITNGLWCDYMVAAVRTGCEAARGTGDLSALIISLAAEGVTCRRLHNSGVSASGSTFVELDDVKVPRENLLGGSEGLGKGFRMVLSNFNHERFVIAVQSLRLSRLCFEDAYSYARRRETFGKPLLSNQIIRFKLGNMSMLIESIQAQLETLLYHASVVPGALDTTMGGDFARIKVHSARALELCVREAQQILGGLGYSRGGVGGRVEQISRDVRVMVVGGGSDEILTDLVIRQAMALEKTRARASGKL</sequence>
<evidence type="ECO:0000256" key="4">
    <source>
        <dbReference type="ARBA" id="ARBA00022827"/>
    </source>
</evidence>
<dbReference type="EMBL" id="KN848073">
    <property type="protein sequence ID" value="KIX97747.1"/>
    <property type="molecule type" value="Genomic_DNA"/>
</dbReference>
<dbReference type="OrthoDB" id="10254877at2759"/>
<evidence type="ECO:0000256" key="6">
    <source>
        <dbReference type="RuleBase" id="RU362125"/>
    </source>
</evidence>
<dbReference type="Gene3D" id="2.40.110.10">
    <property type="entry name" value="Butyryl-CoA Dehydrogenase, subunit A, domain 2"/>
    <property type="match status" value="1"/>
</dbReference>
<dbReference type="GO" id="GO:0003995">
    <property type="term" value="F:acyl-CoA dehydrogenase activity"/>
    <property type="evidence" value="ECO:0007669"/>
    <property type="project" value="InterPro"/>
</dbReference>
<dbReference type="PANTHER" id="PTHR48083">
    <property type="entry name" value="MEDIUM-CHAIN SPECIFIC ACYL-COA DEHYDROGENASE, MITOCHONDRIAL-RELATED"/>
    <property type="match status" value="1"/>
</dbReference>
<evidence type="ECO:0000313" key="10">
    <source>
        <dbReference type="EMBL" id="KIX97747.1"/>
    </source>
</evidence>
<dbReference type="Pfam" id="PF02770">
    <property type="entry name" value="Acyl-CoA_dh_M"/>
    <property type="match status" value="1"/>
</dbReference>
<feature type="domain" description="Acyl-CoA oxidase/dehydrogenase middle" evidence="8">
    <location>
        <begin position="162"/>
        <end position="260"/>
    </location>
</feature>
<keyword evidence="5 6" id="KW-0560">Oxidoreductase</keyword>
<organism evidence="10 11">
    <name type="scientific">Fonsecaea multimorphosa CBS 102226</name>
    <dbReference type="NCBI Taxonomy" id="1442371"/>
    <lineage>
        <taxon>Eukaryota</taxon>
        <taxon>Fungi</taxon>
        <taxon>Dikarya</taxon>
        <taxon>Ascomycota</taxon>
        <taxon>Pezizomycotina</taxon>
        <taxon>Eurotiomycetes</taxon>
        <taxon>Chaetothyriomycetidae</taxon>
        <taxon>Chaetothyriales</taxon>
        <taxon>Herpotrichiellaceae</taxon>
        <taxon>Fonsecaea</taxon>
    </lineage>
</organism>
<dbReference type="InterPro" id="IPR046373">
    <property type="entry name" value="Acyl-CoA_Oxase/DH_mid-dom_sf"/>
</dbReference>
<gene>
    <name evidence="10" type="ORF">Z520_06525</name>
</gene>
<evidence type="ECO:0000256" key="3">
    <source>
        <dbReference type="ARBA" id="ARBA00022630"/>
    </source>
</evidence>
<dbReference type="InterPro" id="IPR006089">
    <property type="entry name" value="Acyl-CoA_DH_CS"/>
</dbReference>
<dbReference type="InterPro" id="IPR009075">
    <property type="entry name" value="AcylCo_DH/oxidase_C"/>
</dbReference>
<evidence type="ECO:0000259" key="9">
    <source>
        <dbReference type="Pfam" id="PF02771"/>
    </source>
</evidence>
<evidence type="ECO:0008006" key="12">
    <source>
        <dbReference type="Google" id="ProtNLM"/>
    </source>
</evidence>
<dbReference type="InterPro" id="IPR036250">
    <property type="entry name" value="AcylCo_DH-like_C"/>
</dbReference>
<evidence type="ECO:0000256" key="5">
    <source>
        <dbReference type="ARBA" id="ARBA00023002"/>
    </source>
</evidence>
<evidence type="ECO:0000259" key="7">
    <source>
        <dbReference type="Pfam" id="PF00441"/>
    </source>
</evidence>
<evidence type="ECO:0000256" key="2">
    <source>
        <dbReference type="ARBA" id="ARBA00009347"/>
    </source>
</evidence>
<dbReference type="Pfam" id="PF00441">
    <property type="entry name" value="Acyl-CoA_dh_1"/>
    <property type="match status" value="1"/>
</dbReference>
<dbReference type="RefSeq" id="XP_016631870.1">
    <property type="nucleotide sequence ID" value="XM_016777025.1"/>
</dbReference>
<dbReference type="InterPro" id="IPR006091">
    <property type="entry name" value="Acyl-CoA_Oxase/DH_mid-dom"/>
</dbReference>
<dbReference type="InterPro" id="IPR013786">
    <property type="entry name" value="AcylCoA_DH/ox_N"/>
</dbReference>
<keyword evidence="3 6" id="KW-0285">Flavoprotein</keyword>
<dbReference type="GO" id="GO:0005737">
    <property type="term" value="C:cytoplasm"/>
    <property type="evidence" value="ECO:0007669"/>
    <property type="project" value="TreeGrafter"/>
</dbReference>
<dbReference type="GeneID" id="27712271"/>
<dbReference type="PANTHER" id="PTHR48083:SF17">
    <property type="entry name" value="ACYL-COA DEHYDROGENASE (AFU_ORTHOLOGUE AFUA_2G16630)-RELATED"/>
    <property type="match status" value="1"/>
</dbReference>
<comment type="cofactor">
    <cofactor evidence="1 6">
        <name>FAD</name>
        <dbReference type="ChEBI" id="CHEBI:57692"/>
    </cofactor>
</comment>
<feature type="domain" description="Acyl-CoA dehydrogenase/oxidase N-terminal" evidence="9">
    <location>
        <begin position="27"/>
        <end position="157"/>
    </location>
</feature>
<comment type="similarity">
    <text evidence="2 6">Belongs to the acyl-CoA dehydrogenase family.</text>
</comment>
<accession>A0A0D2JW66</accession>
<dbReference type="GO" id="GO:0033539">
    <property type="term" value="P:fatty acid beta-oxidation using acyl-CoA dehydrogenase"/>
    <property type="evidence" value="ECO:0007669"/>
    <property type="project" value="TreeGrafter"/>
</dbReference>
<dbReference type="AlphaFoldDB" id="A0A0D2JW66"/>
<dbReference type="VEuPathDB" id="FungiDB:Z520_06525"/>
<dbReference type="InterPro" id="IPR037069">
    <property type="entry name" value="AcylCoA_DH/ox_N_sf"/>
</dbReference>
<dbReference type="STRING" id="1442371.A0A0D2JW66"/>
<evidence type="ECO:0000313" key="11">
    <source>
        <dbReference type="Proteomes" id="UP000053411"/>
    </source>
</evidence>
<keyword evidence="4 6" id="KW-0274">FAD</keyword>
<dbReference type="Proteomes" id="UP000053411">
    <property type="component" value="Unassembled WGS sequence"/>
</dbReference>
<dbReference type="SUPFAM" id="SSF47203">
    <property type="entry name" value="Acyl-CoA dehydrogenase C-terminal domain-like"/>
    <property type="match status" value="1"/>
</dbReference>
<dbReference type="Gene3D" id="1.20.140.10">
    <property type="entry name" value="Butyryl-CoA Dehydrogenase, subunit A, domain 3"/>
    <property type="match status" value="1"/>
</dbReference>
<protein>
    <recommendedName>
        <fullName evidence="12">Acyl-CoA dehydrogenase</fullName>
    </recommendedName>
</protein>
<evidence type="ECO:0000256" key="1">
    <source>
        <dbReference type="ARBA" id="ARBA00001974"/>
    </source>
</evidence>
<evidence type="ECO:0000259" key="8">
    <source>
        <dbReference type="Pfam" id="PF02770"/>
    </source>
</evidence>
<dbReference type="InterPro" id="IPR050741">
    <property type="entry name" value="Acyl-CoA_dehydrogenase"/>
</dbReference>
<dbReference type="InterPro" id="IPR009100">
    <property type="entry name" value="AcylCoA_DH/oxidase_NM_dom_sf"/>
</dbReference>
<proteinExistence type="inferred from homology"/>
<dbReference type="SUPFAM" id="SSF56645">
    <property type="entry name" value="Acyl-CoA dehydrogenase NM domain-like"/>
    <property type="match status" value="1"/>
</dbReference>
<dbReference type="GO" id="GO:0050660">
    <property type="term" value="F:flavin adenine dinucleotide binding"/>
    <property type="evidence" value="ECO:0007669"/>
    <property type="project" value="InterPro"/>
</dbReference>
<keyword evidence="11" id="KW-1185">Reference proteome</keyword>